<dbReference type="CDD" id="cd08054">
    <property type="entry name" value="gp6"/>
    <property type="match status" value="1"/>
</dbReference>
<organism evidence="1 2">
    <name type="scientific">Amylibacter marinus</name>
    <dbReference type="NCBI Taxonomy" id="1475483"/>
    <lineage>
        <taxon>Bacteria</taxon>
        <taxon>Pseudomonadati</taxon>
        <taxon>Pseudomonadota</taxon>
        <taxon>Alphaproteobacteria</taxon>
        <taxon>Rhodobacterales</taxon>
        <taxon>Paracoccaceae</taxon>
        <taxon>Amylibacter</taxon>
    </lineage>
</organism>
<accession>A0ABQ5VS66</accession>
<evidence type="ECO:0000313" key="1">
    <source>
        <dbReference type="EMBL" id="GLQ34053.1"/>
    </source>
</evidence>
<dbReference type="Gene3D" id="1.10.3230.30">
    <property type="entry name" value="Phage gp6-like head-tail connector protein"/>
    <property type="match status" value="1"/>
</dbReference>
<dbReference type="RefSeq" id="WP_284375577.1">
    <property type="nucleotide sequence ID" value="NZ_BSNN01000002.1"/>
</dbReference>
<gene>
    <name evidence="1" type="ORF">GCM10007939_03360</name>
</gene>
<dbReference type="Proteomes" id="UP001156694">
    <property type="component" value="Unassembled WGS sequence"/>
</dbReference>
<dbReference type="EMBL" id="BSNN01000002">
    <property type="protein sequence ID" value="GLQ34053.1"/>
    <property type="molecule type" value="Genomic_DNA"/>
</dbReference>
<evidence type="ECO:0000313" key="2">
    <source>
        <dbReference type="Proteomes" id="UP001156694"/>
    </source>
</evidence>
<dbReference type="NCBIfam" id="TIGR02215">
    <property type="entry name" value="phage_chp_gp8"/>
    <property type="match status" value="1"/>
</dbReference>
<dbReference type="InterPro" id="IPR011738">
    <property type="entry name" value="Phage_CHP"/>
</dbReference>
<sequence>MILTELTSIPSGSLPFYSLKNHLRMGTGFGEDNLQDPLIEAYLRAAISTIEARLGVVLLTRNFSWNLTAWRSGQYQCLPVRPVNSIADITVFDKSGGHSLVDSGAYALIKDGQTPRVVPTGVGLPQVPTGGAVEISFEAGFGAMWEDLPHDLAHAVILLAAHFYENRTGALEPSGVMPMAVLALIEPHRSMRLSGGRGHGG</sequence>
<comment type="caution">
    <text evidence="1">The sequence shown here is derived from an EMBL/GenBank/DDBJ whole genome shotgun (WGS) entry which is preliminary data.</text>
</comment>
<name>A0ABQ5VS66_9RHOB</name>
<proteinExistence type="predicted"/>
<keyword evidence="2" id="KW-1185">Reference proteome</keyword>
<evidence type="ECO:0008006" key="3">
    <source>
        <dbReference type="Google" id="ProtNLM"/>
    </source>
</evidence>
<protein>
    <recommendedName>
        <fullName evidence="3">Phage gp6-like head-tail connector protein</fullName>
    </recommendedName>
</protein>
<reference evidence="2" key="1">
    <citation type="journal article" date="2019" name="Int. J. Syst. Evol. Microbiol.">
        <title>The Global Catalogue of Microorganisms (GCM) 10K type strain sequencing project: providing services to taxonomists for standard genome sequencing and annotation.</title>
        <authorList>
            <consortium name="The Broad Institute Genomics Platform"/>
            <consortium name="The Broad Institute Genome Sequencing Center for Infectious Disease"/>
            <person name="Wu L."/>
            <person name="Ma J."/>
        </authorList>
    </citation>
    <scope>NUCLEOTIDE SEQUENCE [LARGE SCALE GENOMIC DNA]</scope>
    <source>
        <strain evidence="2">NBRC 110140</strain>
    </source>
</reference>